<feature type="compositionally biased region" description="Low complexity" evidence="1">
    <location>
        <begin position="140"/>
        <end position="149"/>
    </location>
</feature>
<feature type="region of interest" description="Disordered" evidence="1">
    <location>
        <begin position="90"/>
        <end position="252"/>
    </location>
</feature>
<evidence type="ECO:0000313" key="2">
    <source>
        <dbReference type="EMBL" id="KAF1971416.1"/>
    </source>
</evidence>
<feature type="compositionally biased region" description="Polar residues" evidence="1">
    <location>
        <begin position="180"/>
        <end position="200"/>
    </location>
</feature>
<name>A0A6A5V8R4_9PLEO</name>
<protein>
    <submittedName>
        <fullName evidence="2">Uncharacterized protein</fullName>
    </submittedName>
</protein>
<organism evidence="2 3">
    <name type="scientific">Bimuria novae-zelandiae CBS 107.79</name>
    <dbReference type="NCBI Taxonomy" id="1447943"/>
    <lineage>
        <taxon>Eukaryota</taxon>
        <taxon>Fungi</taxon>
        <taxon>Dikarya</taxon>
        <taxon>Ascomycota</taxon>
        <taxon>Pezizomycotina</taxon>
        <taxon>Dothideomycetes</taxon>
        <taxon>Pleosporomycetidae</taxon>
        <taxon>Pleosporales</taxon>
        <taxon>Massarineae</taxon>
        <taxon>Didymosphaeriaceae</taxon>
        <taxon>Bimuria</taxon>
    </lineage>
</organism>
<feature type="region of interest" description="Disordered" evidence="1">
    <location>
        <begin position="1"/>
        <end position="35"/>
    </location>
</feature>
<feature type="compositionally biased region" description="Basic and acidic residues" evidence="1">
    <location>
        <begin position="8"/>
        <end position="35"/>
    </location>
</feature>
<proteinExistence type="predicted"/>
<feature type="compositionally biased region" description="Acidic residues" evidence="1">
    <location>
        <begin position="159"/>
        <end position="173"/>
    </location>
</feature>
<evidence type="ECO:0000313" key="3">
    <source>
        <dbReference type="Proteomes" id="UP000800036"/>
    </source>
</evidence>
<sequence length="252" mass="28502">MPQTSRDSSPDFDRIQERIQHTDRDPTPDADANRHAEADFAHVGAAFDSDRRYSLSRPNSIVLSEIGEPARQHESQIAFRNRVLSEADDVMAGNRVSGRSPAPPIPTQHPLGSFLQLSDLPQIREQRGRGTRRRRRHNRGPGSHSSTSTSERRRRDSETLNDDDGFDDEDDDLGERGRSRTPTQHHTPYIPQSYTPSHHSLGTEEDHGEGQAPMSPNPWSPDQPYNADQRHRTEALANIDEHFPADQQSWAE</sequence>
<accession>A0A6A5V8R4</accession>
<feature type="compositionally biased region" description="Basic and acidic residues" evidence="1">
    <location>
        <begin position="228"/>
        <end position="244"/>
    </location>
</feature>
<evidence type="ECO:0000256" key="1">
    <source>
        <dbReference type="SAM" id="MobiDB-lite"/>
    </source>
</evidence>
<gene>
    <name evidence="2" type="ORF">BU23DRAFT_569917</name>
</gene>
<dbReference type="OrthoDB" id="3794896at2759"/>
<feature type="compositionally biased region" description="Basic residues" evidence="1">
    <location>
        <begin position="129"/>
        <end position="139"/>
    </location>
</feature>
<dbReference type="AlphaFoldDB" id="A0A6A5V8R4"/>
<dbReference type="Proteomes" id="UP000800036">
    <property type="component" value="Unassembled WGS sequence"/>
</dbReference>
<keyword evidence="3" id="KW-1185">Reference proteome</keyword>
<dbReference type="EMBL" id="ML976693">
    <property type="protein sequence ID" value="KAF1971416.1"/>
    <property type="molecule type" value="Genomic_DNA"/>
</dbReference>
<reference evidence="2" key="1">
    <citation type="journal article" date="2020" name="Stud. Mycol.">
        <title>101 Dothideomycetes genomes: a test case for predicting lifestyles and emergence of pathogens.</title>
        <authorList>
            <person name="Haridas S."/>
            <person name="Albert R."/>
            <person name="Binder M."/>
            <person name="Bloem J."/>
            <person name="Labutti K."/>
            <person name="Salamov A."/>
            <person name="Andreopoulos B."/>
            <person name="Baker S."/>
            <person name="Barry K."/>
            <person name="Bills G."/>
            <person name="Bluhm B."/>
            <person name="Cannon C."/>
            <person name="Castanera R."/>
            <person name="Culley D."/>
            <person name="Daum C."/>
            <person name="Ezra D."/>
            <person name="Gonzalez J."/>
            <person name="Henrissat B."/>
            <person name="Kuo A."/>
            <person name="Liang C."/>
            <person name="Lipzen A."/>
            <person name="Lutzoni F."/>
            <person name="Magnuson J."/>
            <person name="Mondo S."/>
            <person name="Nolan M."/>
            <person name="Ohm R."/>
            <person name="Pangilinan J."/>
            <person name="Park H.-J."/>
            <person name="Ramirez L."/>
            <person name="Alfaro M."/>
            <person name="Sun H."/>
            <person name="Tritt A."/>
            <person name="Yoshinaga Y."/>
            <person name="Zwiers L.-H."/>
            <person name="Turgeon B."/>
            <person name="Goodwin S."/>
            <person name="Spatafora J."/>
            <person name="Crous P."/>
            <person name="Grigoriev I."/>
        </authorList>
    </citation>
    <scope>NUCLEOTIDE SEQUENCE</scope>
    <source>
        <strain evidence="2">CBS 107.79</strain>
    </source>
</reference>